<dbReference type="PANTHER" id="PTHR43788">
    <property type="entry name" value="DNA2/NAM7 HELICASE FAMILY MEMBER"/>
    <property type="match status" value="1"/>
</dbReference>
<evidence type="ECO:0000256" key="5">
    <source>
        <dbReference type="ARBA" id="ARBA00022454"/>
    </source>
</evidence>
<evidence type="ECO:0000256" key="17">
    <source>
        <dbReference type="SAM" id="MobiDB-lite"/>
    </source>
</evidence>
<dbReference type="CTD" id="92797"/>
<keyword evidence="8" id="KW-0547">Nucleotide-binding</keyword>
<protein>
    <recommendedName>
        <fullName evidence="16">DNA helicase B</fullName>
        <ecNumber evidence="4">3.6.4.12</ecNumber>
    </recommendedName>
</protein>
<feature type="domain" description="DNA helicase B winged helix" evidence="19">
    <location>
        <begin position="237"/>
        <end position="346"/>
    </location>
</feature>
<keyword evidence="7" id="KW-0597">Phosphoprotein</keyword>
<dbReference type="InterPro" id="IPR058839">
    <property type="entry name" value="WHD_HELB"/>
</dbReference>
<evidence type="ECO:0000256" key="8">
    <source>
        <dbReference type="ARBA" id="ARBA00022741"/>
    </source>
</evidence>
<evidence type="ECO:0000256" key="6">
    <source>
        <dbReference type="ARBA" id="ARBA00022490"/>
    </source>
</evidence>
<evidence type="ECO:0000256" key="16">
    <source>
        <dbReference type="ARBA" id="ARBA00072281"/>
    </source>
</evidence>
<organism evidence="20 21">
    <name type="scientific">Ornithorhynchus anatinus</name>
    <name type="common">Duckbill platypus</name>
    <dbReference type="NCBI Taxonomy" id="9258"/>
    <lineage>
        <taxon>Eukaryota</taxon>
        <taxon>Metazoa</taxon>
        <taxon>Chordata</taxon>
        <taxon>Craniata</taxon>
        <taxon>Vertebrata</taxon>
        <taxon>Euteleostomi</taxon>
        <taxon>Mammalia</taxon>
        <taxon>Monotremata</taxon>
        <taxon>Ornithorhynchidae</taxon>
        <taxon>Ornithorhynchus</taxon>
    </lineage>
</organism>
<dbReference type="Ensembl" id="ENSOANT00000009432.3">
    <property type="protein sequence ID" value="ENSOANP00000009430.3"/>
    <property type="gene ID" value="ENSOANG00000005924.4"/>
</dbReference>
<dbReference type="GeneID" id="100079974"/>
<evidence type="ECO:0000256" key="2">
    <source>
        <dbReference type="ARBA" id="ARBA00004286"/>
    </source>
</evidence>
<dbReference type="Pfam" id="PF25894">
    <property type="entry name" value="WHD_HELB"/>
    <property type="match status" value="1"/>
</dbReference>
<dbReference type="GO" id="GO:1903775">
    <property type="term" value="P:regulation of DNA double-strand break processing"/>
    <property type="evidence" value="ECO:0007669"/>
    <property type="project" value="UniProtKB-ARBA"/>
</dbReference>
<dbReference type="HOGENOM" id="CLU_010264_0_0_1"/>
<dbReference type="CDD" id="cd17933">
    <property type="entry name" value="DEXSc_RecD-like"/>
    <property type="match status" value="1"/>
</dbReference>
<dbReference type="GeneTree" id="ENSGT00390000006913"/>
<evidence type="ECO:0000256" key="13">
    <source>
        <dbReference type="ARBA" id="ARBA00047995"/>
    </source>
</evidence>
<keyword evidence="11" id="KW-0067">ATP-binding</keyword>
<reference evidence="20 21" key="1">
    <citation type="journal article" date="2008" name="Nature">
        <title>Genome analysis of the platypus reveals unique signatures of evolution.</title>
        <authorList>
            <person name="Warren W.C."/>
            <person name="Hillier L.W."/>
            <person name="Marshall Graves J.A."/>
            <person name="Birney E."/>
            <person name="Ponting C.P."/>
            <person name="Grutzner F."/>
            <person name="Belov K."/>
            <person name="Miller W."/>
            <person name="Clarke L."/>
            <person name="Chinwalla A.T."/>
            <person name="Yang S.P."/>
            <person name="Heger A."/>
            <person name="Locke D.P."/>
            <person name="Miethke P."/>
            <person name="Waters P.D."/>
            <person name="Veyrunes F."/>
            <person name="Fulton L."/>
            <person name="Fulton B."/>
            <person name="Graves T."/>
            <person name="Wallis J."/>
            <person name="Puente X.S."/>
            <person name="Lopez-Otin C."/>
            <person name="Ordonez G.R."/>
            <person name="Eichler E.E."/>
            <person name="Chen L."/>
            <person name="Cheng Z."/>
            <person name="Deakin J.E."/>
            <person name="Alsop A."/>
            <person name="Thompson K."/>
            <person name="Kirby P."/>
            <person name="Papenfuss A.T."/>
            <person name="Wakefield M.J."/>
            <person name="Olender T."/>
            <person name="Lancet D."/>
            <person name="Huttley G.A."/>
            <person name="Smit A.F."/>
            <person name="Pask A."/>
            <person name="Temple-Smith P."/>
            <person name="Batzer M.A."/>
            <person name="Walker J.A."/>
            <person name="Konkel M.K."/>
            <person name="Harris R.S."/>
            <person name="Whittington C.M."/>
            <person name="Wong E.S."/>
            <person name="Gemmell N.J."/>
            <person name="Buschiazzo E."/>
            <person name="Vargas Jentzsch I.M."/>
            <person name="Merkel A."/>
            <person name="Schmitz J."/>
            <person name="Zemann A."/>
            <person name="Churakov G."/>
            <person name="Kriegs J.O."/>
            <person name="Brosius J."/>
            <person name="Murchison E.P."/>
            <person name="Sachidanandam R."/>
            <person name="Smith C."/>
            <person name="Hannon G.J."/>
            <person name="Tsend-Ayush E."/>
            <person name="McMillan D."/>
            <person name="Attenborough R."/>
            <person name="Rens W."/>
            <person name="Ferguson-Smith M."/>
            <person name="Lefevre C.M."/>
            <person name="Sharp J.A."/>
            <person name="Nicholas K.R."/>
            <person name="Ray D.A."/>
            <person name="Kube M."/>
            <person name="Reinhardt R."/>
            <person name="Pringle T.H."/>
            <person name="Taylor J."/>
            <person name="Jones R.C."/>
            <person name="Nixon B."/>
            <person name="Dacheux J.L."/>
            <person name="Niwa H."/>
            <person name="Sekita Y."/>
            <person name="Huang X."/>
            <person name="Stark A."/>
            <person name="Kheradpour P."/>
            <person name="Kellis M."/>
            <person name="Flicek P."/>
            <person name="Chen Y."/>
            <person name="Webber C."/>
            <person name="Hardison R."/>
            <person name="Nelson J."/>
            <person name="Hallsworth-Pepin K."/>
            <person name="Delehaunty K."/>
            <person name="Markovic C."/>
            <person name="Minx P."/>
            <person name="Feng Y."/>
            <person name="Kremitzki C."/>
            <person name="Mitreva M."/>
            <person name="Glasscock J."/>
            <person name="Wylie T."/>
            <person name="Wohldmann P."/>
            <person name="Thiru P."/>
            <person name="Nhan M.N."/>
            <person name="Pohl C.S."/>
            <person name="Smith S.M."/>
            <person name="Hou S."/>
            <person name="Nefedov M."/>
            <person name="de Jong P.J."/>
            <person name="Renfree M.B."/>
            <person name="Mardis E.R."/>
            <person name="Wilson R.K."/>
        </authorList>
    </citation>
    <scope>NUCLEOTIDE SEQUENCE [LARGE SCALE GENOMIC DNA]</scope>
    <source>
        <strain evidence="20 21">Glennie</strain>
    </source>
</reference>
<dbReference type="GO" id="GO:0006974">
    <property type="term" value="P:DNA damage response"/>
    <property type="evidence" value="ECO:0007669"/>
    <property type="project" value="UniProtKB-ARBA"/>
</dbReference>
<evidence type="ECO:0000256" key="12">
    <source>
        <dbReference type="ARBA" id="ARBA00023242"/>
    </source>
</evidence>
<feature type="region of interest" description="Disordered" evidence="17">
    <location>
        <begin position="16"/>
        <end position="39"/>
    </location>
</feature>
<dbReference type="GO" id="GO:0005634">
    <property type="term" value="C:nucleus"/>
    <property type="evidence" value="ECO:0007669"/>
    <property type="project" value="UniProtKB-SubCell"/>
</dbReference>
<keyword evidence="21" id="KW-1185">Reference proteome</keyword>
<feature type="domain" description="UvrD-like helicase C-terminal" evidence="18">
    <location>
        <begin position="852"/>
        <end position="898"/>
    </location>
</feature>
<accession>F6PRP3</accession>
<feature type="compositionally biased region" description="Acidic residues" evidence="17">
    <location>
        <begin position="419"/>
        <end position="432"/>
    </location>
</feature>
<evidence type="ECO:0000256" key="4">
    <source>
        <dbReference type="ARBA" id="ARBA00012551"/>
    </source>
</evidence>
<evidence type="ECO:0000256" key="3">
    <source>
        <dbReference type="ARBA" id="ARBA00004496"/>
    </source>
</evidence>
<dbReference type="GO" id="GO:0017116">
    <property type="term" value="F:single-stranded DNA helicase activity"/>
    <property type="evidence" value="ECO:0000318"/>
    <property type="project" value="GO_Central"/>
</dbReference>
<feature type="compositionally biased region" description="Gly residues" evidence="17">
    <location>
        <begin position="405"/>
        <end position="415"/>
    </location>
</feature>
<dbReference type="GO" id="GO:0005737">
    <property type="term" value="C:cytoplasm"/>
    <property type="evidence" value="ECO:0007669"/>
    <property type="project" value="UniProtKB-SubCell"/>
</dbReference>
<dbReference type="InterPro" id="IPR027417">
    <property type="entry name" value="P-loop_NTPase"/>
</dbReference>
<dbReference type="Proteomes" id="UP000002279">
    <property type="component" value="Chromosome 14"/>
</dbReference>
<dbReference type="PANTHER" id="PTHR43788:SF6">
    <property type="entry name" value="DNA HELICASE B"/>
    <property type="match status" value="1"/>
</dbReference>
<dbReference type="Bgee" id="ENSOANG00000005924">
    <property type="expression patterns" value="Expressed in liver and 7 other cell types or tissues"/>
</dbReference>
<dbReference type="FunFam" id="3.40.50.300:FF:001523">
    <property type="entry name" value="Helicase (DNA) B"/>
    <property type="match status" value="1"/>
</dbReference>
<feature type="region of interest" description="Disordered" evidence="17">
    <location>
        <begin position="953"/>
        <end position="996"/>
    </location>
</feature>
<dbReference type="InterPro" id="IPR050534">
    <property type="entry name" value="Coronavir_polyprotein_1ab"/>
</dbReference>
<dbReference type="Pfam" id="PF13604">
    <property type="entry name" value="AAA_30"/>
    <property type="match status" value="1"/>
</dbReference>
<comment type="similarity">
    <text evidence="15">Belongs to the RecD family. HELB subfamily.</text>
</comment>
<evidence type="ECO:0000256" key="1">
    <source>
        <dbReference type="ARBA" id="ARBA00004123"/>
    </source>
</evidence>
<dbReference type="Pfam" id="PF13538">
    <property type="entry name" value="UvrD_C_2"/>
    <property type="match status" value="1"/>
</dbReference>
<evidence type="ECO:0000256" key="9">
    <source>
        <dbReference type="ARBA" id="ARBA00022801"/>
    </source>
</evidence>
<dbReference type="GO" id="GO:0005694">
    <property type="term" value="C:chromosome"/>
    <property type="evidence" value="ECO:0007669"/>
    <property type="project" value="UniProtKB-SubCell"/>
</dbReference>
<dbReference type="EC" id="3.6.4.12" evidence="4"/>
<dbReference type="KEGG" id="oaa:100079974"/>
<evidence type="ECO:0000313" key="21">
    <source>
        <dbReference type="Proteomes" id="UP000002279"/>
    </source>
</evidence>
<dbReference type="GO" id="GO:0016787">
    <property type="term" value="F:hydrolase activity"/>
    <property type="evidence" value="ECO:0007669"/>
    <property type="project" value="UniProtKB-KW"/>
</dbReference>
<keyword evidence="5" id="KW-0158">Chromosome</keyword>
<dbReference type="InterPro" id="IPR027785">
    <property type="entry name" value="UvrD-like_helicase_C"/>
</dbReference>
<feature type="compositionally biased region" description="Basic and acidic residues" evidence="17">
    <location>
        <begin position="387"/>
        <end position="398"/>
    </location>
</feature>
<keyword evidence="6" id="KW-0963">Cytoplasm</keyword>
<dbReference type="CDD" id="cd18809">
    <property type="entry name" value="SF1_C_RecD"/>
    <property type="match status" value="1"/>
</dbReference>
<proteinExistence type="inferred from homology"/>
<keyword evidence="10" id="KW-0347">Helicase</keyword>
<feature type="compositionally biased region" description="Basic and acidic residues" evidence="17">
    <location>
        <begin position="17"/>
        <end position="30"/>
    </location>
</feature>
<evidence type="ECO:0000256" key="11">
    <source>
        <dbReference type="ARBA" id="ARBA00022840"/>
    </source>
</evidence>
<evidence type="ECO:0000259" key="19">
    <source>
        <dbReference type="Pfam" id="PF25894"/>
    </source>
</evidence>
<dbReference type="GO" id="GO:2000042">
    <property type="term" value="P:negative regulation of double-strand break repair via homologous recombination"/>
    <property type="evidence" value="ECO:0000318"/>
    <property type="project" value="GO_Central"/>
</dbReference>
<comment type="subcellular location">
    <subcellularLocation>
        <location evidence="2">Chromosome</location>
    </subcellularLocation>
    <subcellularLocation>
        <location evidence="3">Cytoplasm</location>
    </subcellularLocation>
    <subcellularLocation>
        <location evidence="1">Nucleus</location>
    </subcellularLocation>
</comment>
<dbReference type="FunCoup" id="F6PRP3">
    <property type="interactions" value="2450"/>
</dbReference>
<dbReference type="AlphaFoldDB" id="F6PRP3"/>
<evidence type="ECO:0000256" key="7">
    <source>
        <dbReference type="ARBA" id="ARBA00022553"/>
    </source>
</evidence>
<dbReference type="STRING" id="9258.ENSOANP00000009430"/>
<evidence type="ECO:0000313" key="20">
    <source>
        <dbReference type="Ensembl" id="ENSOANP00000009430.3"/>
    </source>
</evidence>
<dbReference type="InParanoid" id="F6PRP3"/>
<sequence length="1041" mass="117142">MTLRASGRLTLCGALLPDKEPPGGDGHHHDDDDDDSGDEQQFLDAEEMCGGLLLARCLPPRRTVIIADEYSQKEIKVYGRFPLVDPWWRMKVEVKLVGSEYWVQGYPSYFLQTHIPDNTKSIFSLFLHNCGLSNDIKAKFWEWVSEESQLPYPNFKSLVKALYEFEMDRLLEERKSQKKLDSLQNEFQGPLKTIAYSTAVLALKFPKIVEFLPILLPSIFENLLSSGYPEPMFEKMQETLDSEPWKFGFSKITYREFGLVGCEATWTALCQCKALLETIPVLQKNALITYTKLKQNCSYFGDTYVEQDRLTRELSKQMAVQDTWHALEFLRDHGIIVCEKERVALWDLHQAEKDIAFYIDHLLKIPAWHLGVDVKEVLRSGLSQKAKMADGDDPRERGPPNGALGVWGTGDGPSGSEGDVGEGAEGDVEVDEDQQSALEMICSNPVTVVSGKGGCGKTTIVSRLFSHIRQMVELEVKKACEDFESDRDVPEEWKVFGDHHQGEELSVDKYVEVLLTAPTGKAAGLLRRKTSLHAYTLHQVNYSFYAWKRSDSPLSWKFSSVRVLVVDEGSLVSVTTFRSVLKLLCQHARLVKLIILGDVRQLPSIEPGNLLMDMFEAFKTRGCSIELKTNHRAESQVIVDNATRISERKLPNFDAEVKIFQGLTKPFPSEDRRFVLILLPADGGDLYSAVNTLLKEGAALKSAKESQFIAFRRQDCDLINECCCKHYSNHLTRDHKNKMLFQCDDKICCTRNANLSDVIEKGPRNCKEASPSHGDESVLFRNENSAAPGHGDGKTDRLFETDTRLCNGEIFFITNDVVDKTSEKRFLTLDNMAGLVVTVDFRKLQRHCRIKHAWARTIHTFQGSEEQTVVYVVGRAGRQHWQHVYTAVTRGRARVYVIADEAQLCQAVHRKSYPRKTRLKQFLQEAFAGRREGQQVPGSPSTLHPARRGIAESQGLTMDPGGGAGDTGQDPVASEAEEEESTLQSKGTKRSVALGSFESPKKGIVQVVEAPSPLVSSRFDNLSLKNLQPRQLFKTTNNEGQ</sequence>
<dbReference type="OMA" id="KIKHAWA"/>
<gene>
    <name evidence="20" type="primary">HELB</name>
</gene>
<evidence type="ECO:0000256" key="10">
    <source>
        <dbReference type="ARBA" id="ARBA00022806"/>
    </source>
</evidence>
<dbReference type="SUPFAM" id="SSF52540">
    <property type="entry name" value="P-loop containing nucleoside triphosphate hydrolases"/>
    <property type="match status" value="2"/>
</dbReference>
<dbReference type="eggNOG" id="ENOG502QWCN">
    <property type="taxonomic scope" value="Eukaryota"/>
</dbReference>
<evidence type="ECO:0000256" key="14">
    <source>
        <dbReference type="ARBA" id="ARBA00055511"/>
    </source>
</evidence>
<dbReference type="RefSeq" id="XP_007664475.2">
    <property type="nucleotide sequence ID" value="XM_007666285.2"/>
</dbReference>
<dbReference type="OrthoDB" id="416437at2759"/>
<keyword evidence="9" id="KW-0378">Hydrolase</keyword>
<dbReference type="Gene3D" id="3.40.50.300">
    <property type="entry name" value="P-loop containing nucleotide triphosphate hydrolases"/>
    <property type="match status" value="2"/>
</dbReference>
<keyword evidence="12" id="KW-0539">Nucleus</keyword>
<reference evidence="20" key="2">
    <citation type="submission" date="2025-08" db="UniProtKB">
        <authorList>
            <consortium name="Ensembl"/>
        </authorList>
    </citation>
    <scope>IDENTIFICATION</scope>
    <source>
        <strain evidence="20">Glennie</strain>
    </source>
</reference>
<evidence type="ECO:0000256" key="15">
    <source>
        <dbReference type="ARBA" id="ARBA00061441"/>
    </source>
</evidence>
<dbReference type="GO" id="GO:0006269">
    <property type="term" value="P:DNA replication, synthesis of primer"/>
    <property type="evidence" value="ECO:0007669"/>
    <property type="project" value="UniProtKB-ARBA"/>
</dbReference>
<evidence type="ECO:0000259" key="18">
    <source>
        <dbReference type="Pfam" id="PF13538"/>
    </source>
</evidence>
<dbReference type="GO" id="GO:0005524">
    <property type="term" value="F:ATP binding"/>
    <property type="evidence" value="ECO:0007669"/>
    <property type="project" value="UniProtKB-KW"/>
</dbReference>
<feature type="region of interest" description="Disordered" evidence="17">
    <location>
        <begin position="385"/>
        <end position="432"/>
    </location>
</feature>
<reference evidence="20" key="3">
    <citation type="submission" date="2025-09" db="UniProtKB">
        <authorList>
            <consortium name="Ensembl"/>
        </authorList>
    </citation>
    <scope>IDENTIFICATION</scope>
    <source>
        <strain evidence="20">Glennie</strain>
    </source>
</reference>
<comment type="catalytic activity">
    <reaction evidence="13">
        <text>ATP + H2O = ADP + phosphate + H(+)</text>
        <dbReference type="Rhea" id="RHEA:13065"/>
        <dbReference type="ChEBI" id="CHEBI:15377"/>
        <dbReference type="ChEBI" id="CHEBI:15378"/>
        <dbReference type="ChEBI" id="CHEBI:30616"/>
        <dbReference type="ChEBI" id="CHEBI:43474"/>
        <dbReference type="ChEBI" id="CHEBI:456216"/>
        <dbReference type="EC" id="3.6.4.12"/>
    </reaction>
</comment>
<comment type="function">
    <text evidence="14">5'-3' DNA helicase involved in DNA damage response by acting as an inhibitor of DNA end resection. Recruitment to single-stranded DNA (ssDNA) following DNA damage leads to inhibit the nucleases catalyzing resection, such as EXO1, BLM and DNA2, possibly via the 5'-3' ssDNA translocase activity of HELB. As cells approach S phase, DNA end resection is promoted by the nuclear export of HELB following phosphorylation. Acts independently of TP53BP1. Unwinds duplex DNA with 5'-3' polarity. Has single-strand DNA-dependent ATPase and DNA helicase activities. Prefers ATP and dATP as substrates. During S phase, may facilitate cellular recovery from replication stress.</text>
</comment>
<name>F6PRP3_ORNAN</name>